<sequence length="87" mass="9378">MILFSFVKRALNQLDRRATDSLSYQQLSRLEPRLLEDIGLKLEDGRVVELNPTASPAAEIQPPESGNCSQTVAAASQLEPEPQGGGG</sequence>
<feature type="region of interest" description="Disordered" evidence="1">
    <location>
        <begin position="53"/>
        <end position="87"/>
    </location>
</feature>
<dbReference type="EMBL" id="QQOH01000001">
    <property type="protein sequence ID" value="RDE25236.1"/>
    <property type="molecule type" value="Genomic_DNA"/>
</dbReference>
<name>A0A369WXH5_9GAMM</name>
<organism evidence="2 3">
    <name type="scientific">Motiliproteus coralliicola</name>
    <dbReference type="NCBI Taxonomy" id="2283196"/>
    <lineage>
        <taxon>Bacteria</taxon>
        <taxon>Pseudomonadati</taxon>
        <taxon>Pseudomonadota</taxon>
        <taxon>Gammaproteobacteria</taxon>
        <taxon>Oceanospirillales</taxon>
        <taxon>Oceanospirillaceae</taxon>
        <taxon>Motiliproteus</taxon>
    </lineage>
</organism>
<accession>A0A369WXH5</accession>
<proteinExistence type="predicted"/>
<feature type="compositionally biased region" description="Polar residues" evidence="1">
    <location>
        <begin position="64"/>
        <end position="74"/>
    </location>
</feature>
<dbReference type="OrthoDB" id="6184316at2"/>
<dbReference type="Proteomes" id="UP000253769">
    <property type="component" value="Unassembled WGS sequence"/>
</dbReference>
<reference evidence="2 3" key="1">
    <citation type="submission" date="2018-07" db="EMBL/GenBank/DDBJ databases">
        <title>Motiliproteus coralliicola sp. nov., a bacterium isolated from Coral.</title>
        <authorList>
            <person name="Wang G."/>
        </authorList>
    </citation>
    <scope>NUCLEOTIDE SEQUENCE [LARGE SCALE GENOMIC DNA]</scope>
    <source>
        <strain evidence="2 3">C34</strain>
    </source>
</reference>
<dbReference type="RefSeq" id="WP_114694833.1">
    <property type="nucleotide sequence ID" value="NZ_QQOH01000001.1"/>
</dbReference>
<dbReference type="AlphaFoldDB" id="A0A369WXH5"/>
<keyword evidence="3" id="KW-1185">Reference proteome</keyword>
<evidence type="ECO:0000313" key="2">
    <source>
        <dbReference type="EMBL" id="RDE25236.1"/>
    </source>
</evidence>
<protein>
    <recommendedName>
        <fullName evidence="4">DUF1127 domain-containing protein</fullName>
    </recommendedName>
</protein>
<evidence type="ECO:0000256" key="1">
    <source>
        <dbReference type="SAM" id="MobiDB-lite"/>
    </source>
</evidence>
<comment type="caution">
    <text evidence="2">The sequence shown here is derived from an EMBL/GenBank/DDBJ whole genome shotgun (WGS) entry which is preliminary data.</text>
</comment>
<evidence type="ECO:0000313" key="3">
    <source>
        <dbReference type="Proteomes" id="UP000253769"/>
    </source>
</evidence>
<gene>
    <name evidence="2" type="ORF">DV711_06710</name>
</gene>
<evidence type="ECO:0008006" key="4">
    <source>
        <dbReference type="Google" id="ProtNLM"/>
    </source>
</evidence>